<dbReference type="Pfam" id="PF00046">
    <property type="entry name" value="Homeodomain"/>
    <property type="match status" value="1"/>
</dbReference>
<dbReference type="InterPro" id="IPR001356">
    <property type="entry name" value="HD"/>
</dbReference>
<dbReference type="PROSITE" id="PS00027">
    <property type="entry name" value="HOMEOBOX_1"/>
    <property type="match status" value="1"/>
</dbReference>
<reference evidence="14" key="1">
    <citation type="submission" date="2021-01" db="EMBL/GenBank/DDBJ databases">
        <title>Adiantum capillus-veneris genome.</title>
        <authorList>
            <person name="Fang Y."/>
            <person name="Liao Q."/>
        </authorList>
    </citation>
    <scope>NUCLEOTIDE SEQUENCE</scope>
    <source>
        <strain evidence="14">H3</strain>
        <tissue evidence="14">Leaf</tissue>
    </source>
</reference>
<feature type="region of interest" description="Disordered" evidence="11">
    <location>
        <begin position="92"/>
        <end position="118"/>
    </location>
</feature>
<feature type="compositionally biased region" description="Low complexity" evidence="11">
    <location>
        <begin position="31"/>
        <end position="53"/>
    </location>
</feature>
<protein>
    <submittedName>
        <fullName evidence="14">Uncharacterized protein</fullName>
    </submittedName>
</protein>
<dbReference type="InterPro" id="IPR002913">
    <property type="entry name" value="START_lipid-bd_dom"/>
</dbReference>
<feature type="compositionally biased region" description="Polar residues" evidence="11">
    <location>
        <begin position="268"/>
        <end position="283"/>
    </location>
</feature>
<dbReference type="AlphaFoldDB" id="A0A9D4UYJ5"/>
<dbReference type="PANTHER" id="PTHR45654:SF77">
    <property type="entry name" value="HOMEOBOX-LEUCINE ZIPPER PROTEIN MERISTEM L1"/>
    <property type="match status" value="1"/>
</dbReference>
<dbReference type="Gene3D" id="1.10.10.60">
    <property type="entry name" value="Homeodomain-like"/>
    <property type="match status" value="1"/>
</dbReference>
<dbReference type="CDD" id="cd08875">
    <property type="entry name" value="START_ArGLABRA2_like"/>
    <property type="match status" value="1"/>
</dbReference>
<dbReference type="GO" id="GO:0005634">
    <property type="term" value="C:nucleus"/>
    <property type="evidence" value="ECO:0007669"/>
    <property type="project" value="UniProtKB-SubCell"/>
</dbReference>
<feature type="region of interest" description="Disordered" evidence="11">
    <location>
        <begin position="31"/>
        <end position="62"/>
    </location>
</feature>
<proteinExistence type="inferred from homology"/>
<evidence type="ECO:0000256" key="6">
    <source>
        <dbReference type="ARBA" id="ARBA00023155"/>
    </source>
</evidence>
<comment type="caution">
    <text evidence="14">The sequence shown here is derived from an EMBL/GenBank/DDBJ whole genome shotgun (WGS) entry which is preliminary data.</text>
</comment>
<feature type="DNA-binding region" description="Homeobox" evidence="9">
    <location>
        <begin position="113"/>
        <end position="172"/>
    </location>
</feature>
<feature type="domain" description="START" evidence="13">
    <location>
        <begin position="303"/>
        <end position="546"/>
    </location>
</feature>
<evidence type="ECO:0000256" key="9">
    <source>
        <dbReference type="PROSITE-ProRule" id="PRU00108"/>
    </source>
</evidence>
<keyword evidence="3" id="KW-0805">Transcription regulation</keyword>
<evidence type="ECO:0000256" key="5">
    <source>
        <dbReference type="ARBA" id="ARBA00023125"/>
    </source>
</evidence>
<keyword evidence="15" id="KW-1185">Reference proteome</keyword>
<dbReference type="InterPro" id="IPR009057">
    <property type="entry name" value="Homeodomain-like_sf"/>
</dbReference>
<evidence type="ECO:0000256" key="3">
    <source>
        <dbReference type="ARBA" id="ARBA00023015"/>
    </source>
</evidence>
<comment type="subcellular location">
    <subcellularLocation>
        <location evidence="1 9 10">Nucleus</location>
    </subcellularLocation>
</comment>
<dbReference type="SMART" id="SM00389">
    <property type="entry name" value="HOX"/>
    <property type="match status" value="1"/>
</dbReference>
<keyword evidence="8 9" id="KW-0539">Nucleus</keyword>
<evidence type="ECO:0000256" key="11">
    <source>
        <dbReference type="SAM" id="MobiDB-lite"/>
    </source>
</evidence>
<dbReference type="PROSITE" id="PS50848">
    <property type="entry name" value="START"/>
    <property type="match status" value="1"/>
</dbReference>
<evidence type="ECO:0000256" key="7">
    <source>
        <dbReference type="ARBA" id="ARBA00023163"/>
    </source>
</evidence>
<dbReference type="OrthoDB" id="6159439at2759"/>
<evidence type="ECO:0000256" key="2">
    <source>
        <dbReference type="ARBA" id="ARBA00006789"/>
    </source>
</evidence>
<dbReference type="InterPro" id="IPR023393">
    <property type="entry name" value="START-like_dom_sf"/>
</dbReference>
<keyword evidence="7" id="KW-0804">Transcription</keyword>
<feature type="region of interest" description="Disordered" evidence="11">
    <location>
        <begin position="255"/>
        <end position="285"/>
    </location>
</feature>
<evidence type="ECO:0000256" key="10">
    <source>
        <dbReference type="RuleBase" id="RU000682"/>
    </source>
</evidence>
<dbReference type="SUPFAM" id="SSF46689">
    <property type="entry name" value="Homeodomain-like"/>
    <property type="match status" value="1"/>
</dbReference>
<name>A0A9D4UYJ5_ADICA</name>
<keyword evidence="6 9" id="KW-0371">Homeobox</keyword>
<dbReference type="SMART" id="SM00234">
    <property type="entry name" value="START"/>
    <property type="match status" value="1"/>
</dbReference>
<evidence type="ECO:0000259" key="12">
    <source>
        <dbReference type="PROSITE" id="PS50071"/>
    </source>
</evidence>
<dbReference type="PANTHER" id="PTHR45654">
    <property type="entry name" value="HOMEOBOX-LEUCINE ZIPPER PROTEIN MERISTEM L1"/>
    <property type="match status" value="1"/>
</dbReference>
<evidence type="ECO:0000256" key="8">
    <source>
        <dbReference type="ARBA" id="ARBA00023242"/>
    </source>
</evidence>
<dbReference type="EMBL" id="JABFUD020000008">
    <property type="protein sequence ID" value="KAI5076470.1"/>
    <property type="molecule type" value="Genomic_DNA"/>
</dbReference>
<accession>A0A9D4UYJ5</accession>
<dbReference type="PROSITE" id="PS50071">
    <property type="entry name" value="HOMEOBOX_2"/>
    <property type="match status" value="1"/>
</dbReference>
<feature type="compositionally biased region" description="Low complexity" evidence="11">
    <location>
        <begin position="255"/>
        <end position="267"/>
    </location>
</feature>
<evidence type="ECO:0000259" key="13">
    <source>
        <dbReference type="PROSITE" id="PS50848"/>
    </source>
</evidence>
<evidence type="ECO:0000256" key="1">
    <source>
        <dbReference type="ARBA" id="ARBA00004123"/>
    </source>
</evidence>
<dbReference type="GO" id="GO:0000981">
    <property type="term" value="F:DNA-binding transcription factor activity, RNA polymerase II-specific"/>
    <property type="evidence" value="ECO:0007669"/>
    <property type="project" value="InterPro"/>
</dbReference>
<organism evidence="14 15">
    <name type="scientific">Adiantum capillus-veneris</name>
    <name type="common">Maidenhair fern</name>
    <dbReference type="NCBI Taxonomy" id="13818"/>
    <lineage>
        <taxon>Eukaryota</taxon>
        <taxon>Viridiplantae</taxon>
        <taxon>Streptophyta</taxon>
        <taxon>Embryophyta</taxon>
        <taxon>Tracheophyta</taxon>
        <taxon>Polypodiopsida</taxon>
        <taxon>Polypodiidae</taxon>
        <taxon>Polypodiales</taxon>
        <taxon>Pteridineae</taxon>
        <taxon>Pteridaceae</taxon>
        <taxon>Vittarioideae</taxon>
        <taxon>Adiantum</taxon>
    </lineage>
</organism>
<dbReference type="Pfam" id="PF25797">
    <property type="entry name" value="PDF2_C"/>
    <property type="match status" value="2"/>
</dbReference>
<comment type="similarity">
    <text evidence="2">Belongs to the HD-ZIP homeobox family. Class IV subfamily.</text>
</comment>
<sequence length="851" mass="94231">MNPPACNAESLATHNNISTAVNDNQFMDESCSLDSHSHSQSQLQQYDNADQQQGLDCQSHQNPNHLINDSYYLNRGLAKGATSLLMLNMDEYESKSSSDNPDECEIEQAGRPTKKRYHRHSQHQIQEMERVFKECPHPDEKQRLELSRDLKLDPRQVKFWFQNKRTQVKAQHERHDNTYLRTENEKLRAENLALRDAMANVSCPNCGGPATLTDVSFDEQQLRIENVRLREEIDRISKIAAKHVGRPISALNLGSTLPSPTSTTNSTVHLPNETQGGNNSNVVDNEACNHSPLPISHRPIRLLECQKPMVVEHAMAALDELVQVAQAKEPLWMLDPLTNLQVLDYQQYFHQFSSNIVNHSPPAMRRESTRDTALVMMDSKSLVEVFMNVATWADMFSCIVSTALLVDILSSGTSNNHDGAMQLLYAEFQLPTPLVPTRESYFIRHAKQISNAQGTPMWVVVDVSLENMPRTSFSSSSLVRCRRRPSGCVIEDLPNGYSKVTWVEHFELDEYRGVHQLFEQLVSSGMAFGAKRWLSTLCRRCESLHAIHKSITNSDKDIVSPTSEGRTSILKLADRMTNSFCVGVNASITHTWITLSCGSSTTINSPNDGGPCQQLRLVNKAKGDALIDCSGDGNEVHGLGDDVRVLIRKSVDDPGRPPGVVLCAATSIWLPLPPSDVFHFLQDQNSRVEWDILSNMGVVEEILHVPKGHDDNNNNNVSLLRVNAASSNQPNMLILQECCADETSFVVVYAPVDIAAMSSVINGGDPDCVALLPSGFSIFPDGANYGHSTTQYLGNPSPPSGSLLTVAFQILVDHVPTAKLSLGSVATVNNLISSTVLRIKNALARDSACMH</sequence>
<keyword evidence="4" id="KW-0175">Coiled coil</keyword>
<dbReference type="Pfam" id="PF01852">
    <property type="entry name" value="START"/>
    <property type="match status" value="1"/>
</dbReference>
<dbReference type="InterPro" id="IPR042160">
    <property type="entry name" value="HD-Zip_IV"/>
</dbReference>
<evidence type="ECO:0000313" key="14">
    <source>
        <dbReference type="EMBL" id="KAI5076470.1"/>
    </source>
</evidence>
<evidence type="ECO:0000313" key="15">
    <source>
        <dbReference type="Proteomes" id="UP000886520"/>
    </source>
</evidence>
<evidence type="ECO:0000256" key="4">
    <source>
        <dbReference type="ARBA" id="ARBA00023054"/>
    </source>
</evidence>
<dbReference type="FunFam" id="1.10.10.60:FF:000229">
    <property type="entry name" value="Homeobox-leucine zipper protein HDG1"/>
    <property type="match status" value="1"/>
</dbReference>
<gene>
    <name evidence="14" type="ORF">GOP47_0008535</name>
</gene>
<keyword evidence="5 9" id="KW-0238">DNA-binding</keyword>
<dbReference type="GO" id="GO:0003677">
    <property type="term" value="F:DNA binding"/>
    <property type="evidence" value="ECO:0007669"/>
    <property type="project" value="UniProtKB-UniRule"/>
</dbReference>
<dbReference type="Gene3D" id="3.30.530.20">
    <property type="match status" value="1"/>
</dbReference>
<dbReference type="InterPro" id="IPR057993">
    <property type="entry name" value="HD-Zip_IV_C"/>
</dbReference>
<feature type="domain" description="Homeobox" evidence="12">
    <location>
        <begin position="111"/>
        <end position="171"/>
    </location>
</feature>
<dbReference type="SUPFAM" id="SSF55961">
    <property type="entry name" value="Bet v1-like"/>
    <property type="match status" value="2"/>
</dbReference>
<dbReference type="GO" id="GO:0008289">
    <property type="term" value="F:lipid binding"/>
    <property type="evidence" value="ECO:0007669"/>
    <property type="project" value="InterPro"/>
</dbReference>
<dbReference type="CDD" id="cd00086">
    <property type="entry name" value="homeodomain"/>
    <property type="match status" value="1"/>
</dbReference>
<dbReference type="InterPro" id="IPR017970">
    <property type="entry name" value="Homeobox_CS"/>
</dbReference>
<dbReference type="Proteomes" id="UP000886520">
    <property type="component" value="Chromosome 8"/>
</dbReference>